<dbReference type="Proteomes" id="UP000887229">
    <property type="component" value="Unassembled WGS sequence"/>
</dbReference>
<protein>
    <submittedName>
        <fullName evidence="2">Uncharacterized protein</fullName>
    </submittedName>
</protein>
<sequence length="324" mass="37375">MPRDQDENPGWTMFPDFTYALDSIAELSNLNAVEVHFDRFDQPDYWGSLEESFLMRQESLWKVFHAIEARKLGGQEKSTVTCLALSNLQNVYDKELEASSLFQSVIEDIRQLHLHVNTEVDEYGPEYDLHNDHLDWILRMPVLKALYLSETRIMTHASFTESFILGMTPVTHDWERLPFGAYGFQSRNDAVFTYHGRWHYFFGRIKSELKTLVDFRIAWGKSVSLGGDAVPWTREPRLAIEPELSISRYMVFNESRGFSGPGIYPMRNGEMYFGNGNPDPQPLQQDSRPIDNSGVPPANLAEMHEVDDKQALQDLLQATFARRL</sequence>
<proteinExistence type="predicted"/>
<comment type="caution">
    <text evidence="2">The sequence shown here is derived from an EMBL/GenBank/DDBJ whole genome shotgun (WGS) entry which is preliminary data.</text>
</comment>
<dbReference type="EMBL" id="MU251256">
    <property type="protein sequence ID" value="KAG9253829.1"/>
    <property type="molecule type" value="Genomic_DNA"/>
</dbReference>
<dbReference type="GeneID" id="70294505"/>
<dbReference type="PANTHER" id="PTHR42057:SF2">
    <property type="entry name" value="F-BOX DOMAIN PROTEIN (AFU_ORTHOLOGUE AFUA_4G00200)-RELATED"/>
    <property type="match status" value="1"/>
</dbReference>
<evidence type="ECO:0000313" key="3">
    <source>
        <dbReference type="Proteomes" id="UP000887229"/>
    </source>
</evidence>
<evidence type="ECO:0000256" key="1">
    <source>
        <dbReference type="SAM" id="MobiDB-lite"/>
    </source>
</evidence>
<evidence type="ECO:0000313" key="2">
    <source>
        <dbReference type="EMBL" id="KAG9253829.1"/>
    </source>
</evidence>
<reference evidence="2" key="1">
    <citation type="journal article" date="2021" name="IMA Fungus">
        <title>Genomic characterization of three marine fungi, including Emericellopsis atlantica sp. nov. with signatures of a generalist lifestyle and marine biomass degradation.</title>
        <authorList>
            <person name="Hagestad O.C."/>
            <person name="Hou L."/>
            <person name="Andersen J.H."/>
            <person name="Hansen E.H."/>
            <person name="Altermark B."/>
            <person name="Li C."/>
            <person name="Kuhnert E."/>
            <person name="Cox R.J."/>
            <person name="Crous P.W."/>
            <person name="Spatafora J.W."/>
            <person name="Lail K."/>
            <person name="Amirebrahimi M."/>
            <person name="Lipzen A."/>
            <person name="Pangilinan J."/>
            <person name="Andreopoulos W."/>
            <person name="Hayes R.D."/>
            <person name="Ng V."/>
            <person name="Grigoriev I.V."/>
            <person name="Jackson S.A."/>
            <person name="Sutton T.D.S."/>
            <person name="Dobson A.D.W."/>
            <person name="Rama T."/>
        </authorList>
    </citation>
    <scope>NUCLEOTIDE SEQUENCE</scope>
    <source>
        <strain evidence="2">TS7</strain>
    </source>
</reference>
<accession>A0A9P8CNI8</accession>
<dbReference type="PANTHER" id="PTHR42057">
    <property type="entry name" value="F-BOX DOMAIN PROTEIN (AFU_ORTHOLOGUE AFUA_4G00200)"/>
    <property type="match status" value="1"/>
</dbReference>
<feature type="region of interest" description="Disordered" evidence="1">
    <location>
        <begin position="274"/>
        <end position="297"/>
    </location>
</feature>
<dbReference type="RefSeq" id="XP_046117753.1">
    <property type="nucleotide sequence ID" value="XM_046263602.1"/>
</dbReference>
<organism evidence="2 3">
    <name type="scientific">Emericellopsis atlantica</name>
    <dbReference type="NCBI Taxonomy" id="2614577"/>
    <lineage>
        <taxon>Eukaryota</taxon>
        <taxon>Fungi</taxon>
        <taxon>Dikarya</taxon>
        <taxon>Ascomycota</taxon>
        <taxon>Pezizomycotina</taxon>
        <taxon>Sordariomycetes</taxon>
        <taxon>Hypocreomycetidae</taxon>
        <taxon>Hypocreales</taxon>
        <taxon>Bionectriaceae</taxon>
        <taxon>Emericellopsis</taxon>
    </lineage>
</organism>
<keyword evidence="3" id="KW-1185">Reference proteome</keyword>
<dbReference type="AlphaFoldDB" id="A0A9P8CNI8"/>
<gene>
    <name evidence="2" type="ORF">F5Z01DRAFT_656796</name>
</gene>
<name>A0A9P8CNI8_9HYPO</name>
<dbReference type="OrthoDB" id="3140657at2759"/>